<evidence type="ECO:0000256" key="11">
    <source>
        <dbReference type="RuleBase" id="RU003783"/>
    </source>
</evidence>
<keyword evidence="8 10" id="KW-0460">Magnesium</keyword>
<dbReference type="InterPro" id="IPR018022">
    <property type="entry name" value="IPT"/>
</dbReference>
<evidence type="ECO:0000256" key="3">
    <source>
        <dbReference type="ARBA" id="ARBA00005842"/>
    </source>
</evidence>
<dbReference type="EMBL" id="NFLC01000032">
    <property type="protein sequence ID" value="OUQ08358.1"/>
    <property type="molecule type" value="Genomic_DNA"/>
</dbReference>
<evidence type="ECO:0000313" key="14">
    <source>
        <dbReference type="EMBL" id="OUQ08358.1"/>
    </source>
</evidence>
<dbReference type="AlphaFoldDB" id="A0A1Y4QST7"/>
<comment type="caution">
    <text evidence="14">The sequence shown here is derived from an EMBL/GenBank/DDBJ whole genome shotgun (WGS) entry which is preliminary data.</text>
</comment>
<name>A0A1Y4QST7_9ENTE</name>
<comment type="catalytic activity">
    <reaction evidence="9 10 11">
        <text>adenosine(37) in tRNA + dimethylallyl diphosphate = N(6)-dimethylallyladenosine(37) in tRNA + diphosphate</text>
        <dbReference type="Rhea" id="RHEA:26482"/>
        <dbReference type="Rhea" id="RHEA-COMP:10162"/>
        <dbReference type="Rhea" id="RHEA-COMP:10375"/>
        <dbReference type="ChEBI" id="CHEBI:33019"/>
        <dbReference type="ChEBI" id="CHEBI:57623"/>
        <dbReference type="ChEBI" id="CHEBI:74411"/>
        <dbReference type="ChEBI" id="CHEBI:74415"/>
        <dbReference type="EC" id="2.5.1.75"/>
    </reaction>
</comment>
<feature type="region of interest" description="Interaction with substrate tRNA" evidence="10">
    <location>
        <begin position="34"/>
        <end position="37"/>
    </location>
</feature>
<comment type="function">
    <text evidence="2 10 12">Catalyzes the transfer of a dimethylallyl group onto the adenine at position 37 in tRNAs that read codons beginning with uridine, leading to the formation of N6-(dimethylallyl)adenosine (i(6)A).</text>
</comment>
<dbReference type="SUPFAM" id="SSF52540">
    <property type="entry name" value="P-loop containing nucleoside triphosphate hydrolases"/>
    <property type="match status" value="2"/>
</dbReference>
<dbReference type="Gene3D" id="3.40.50.300">
    <property type="entry name" value="P-loop containing nucleotide triphosphate hydrolases"/>
    <property type="match status" value="1"/>
</dbReference>
<dbReference type="InterPro" id="IPR027417">
    <property type="entry name" value="P-loop_NTPase"/>
</dbReference>
<feature type="binding site" evidence="10">
    <location>
        <begin position="9"/>
        <end position="16"/>
    </location>
    <ligand>
        <name>ATP</name>
        <dbReference type="ChEBI" id="CHEBI:30616"/>
    </ligand>
</feature>
<comment type="subunit">
    <text evidence="10">Monomer.</text>
</comment>
<evidence type="ECO:0000256" key="9">
    <source>
        <dbReference type="ARBA" id="ARBA00049563"/>
    </source>
</evidence>
<sequence>MEKIIVIAGPTAVGKTALSIELAQKFNGEIINGDSMQVYKGLDIGTAKVTREEMAGIMHHLLNIKTVAEGFNVSEFITLAKQKIQEITACGHLPIVVGGTGLYLQALIEDYQLGAREDTDGTIRQKYQGFADQYGDKALWQELARVDSLAAEKIDYHNVRKVIRALEVFELTNNSIFAQQDNEAIFDTFGICLNTERTLLYERINKRVEIMMHSGLEQEARFILDYPDSQAAKGIGYKEFLPYFNGKASLEEVIATIQQNSRRYAKRQLTWFRNRMDLKWIDLVLHPENLTDLELAISDWLSK</sequence>
<evidence type="ECO:0000256" key="6">
    <source>
        <dbReference type="ARBA" id="ARBA00022741"/>
    </source>
</evidence>
<dbReference type="GO" id="GO:0005524">
    <property type="term" value="F:ATP binding"/>
    <property type="evidence" value="ECO:0007669"/>
    <property type="project" value="UniProtKB-UniRule"/>
</dbReference>
<evidence type="ECO:0000256" key="2">
    <source>
        <dbReference type="ARBA" id="ARBA00003213"/>
    </source>
</evidence>
<evidence type="ECO:0000256" key="12">
    <source>
        <dbReference type="RuleBase" id="RU003784"/>
    </source>
</evidence>
<organism evidence="14 15">
    <name type="scientific">Enterococcus cecorum</name>
    <dbReference type="NCBI Taxonomy" id="44008"/>
    <lineage>
        <taxon>Bacteria</taxon>
        <taxon>Bacillati</taxon>
        <taxon>Bacillota</taxon>
        <taxon>Bacilli</taxon>
        <taxon>Lactobacillales</taxon>
        <taxon>Enterococcaceae</taxon>
        <taxon>Enterococcus</taxon>
    </lineage>
</organism>
<keyword evidence="4 10" id="KW-0808">Transferase</keyword>
<comment type="cofactor">
    <cofactor evidence="1 10">
        <name>Mg(2+)</name>
        <dbReference type="ChEBI" id="CHEBI:18420"/>
    </cofactor>
</comment>
<comment type="caution">
    <text evidence="10">Lacks conserved residue(s) required for the propagation of feature annotation.</text>
</comment>
<dbReference type="EC" id="2.5.1.75" evidence="10"/>
<evidence type="ECO:0000256" key="1">
    <source>
        <dbReference type="ARBA" id="ARBA00001946"/>
    </source>
</evidence>
<dbReference type="Pfam" id="PF01715">
    <property type="entry name" value="IPPT"/>
    <property type="match status" value="1"/>
</dbReference>
<evidence type="ECO:0000256" key="5">
    <source>
        <dbReference type="ARBA" id="ARBA00022694"/>
    </source>
</evidence>
<feature type="binding site" evidence="10">
    <location>
        <begin position="11"/>
        <end position="16"/>
    </location>
    <ligand>
        <name>substrate</name>
    </ligand>
</feature>
<dbReference type="InterPro" id="IPR039657">
    <property type="entry name" value="Dimethylallyltransferase"/>
</dbReference>
<keyword evidence="5 10" id="KW-0819">tRNA processing</keyword>
<evidence type="ECO:0000256" key="13">
    <source>
        <dbReference type="RuleBase" id="RU003785"/>
    </source>
</evidence>
<dbReference type="HAMAP" id="MF_00185">
    <property type="entry name" value="IPP_trans"/>
    <property type="match status" value="1"/>
</dbReference>
<dbReference type="GO" id="GO:0052381">
    <property type="term" value="F:tRNA dimethylallyltransferase activity"/>
    <property type="evidence" value="ECO:0007669"/>
    <property type="project" value="UniProtKB-UniRule"/>
</dbReference>
<dbReference type="PANTHER" id="PTHR11088:SF60">
    <property type="entry name" value="TRNA DIMETHYLALLYLTRANSFERASE"/>
    <property type="match status" value="1"/>
</dbReference>
<evidence type="ECO:0000256" key="7">
    <source>
        <dbReference type="ARBA" id="ARBA00022840"/>
    </source>
</evidence>
<gene>
    <name evidence="10" type="primary">miaA</name>
    <name evidence="14" type="ORF">B5E88_11255</name>
</gene>
<feature type="site" description="Interaction with substrate tRNA" evidence="10">
    <location>
        <position position="124"/>
    </location>
</feature>
<evidence type="ECO:0000313" key="15">
    <source>
        <dbReference type="Proteomes" id="UP000196074"/>
    </source>
</evidence>
<dbReference type="RefSeq" id="WP_087216098.1">
    <property type="nucleotide sequence ID" value="NZ_NFLC01000032.1"/>
</dbReference>
<protein>
    <recommendedName>
        <fullName evidence="10">tRNA dimethylallyltransferase</fullName>
        <ecNumber evidence="10">2.5.1.75</ecNumber>
    </recommendedName>
    <alternativeName>
        <fullName evidence="10">Dimethylallyl diphosphate:tRNA dimethylallyltransferase</fullName>
        <shortName evidence="10">DMAPP:tRNA dimethylallyltransferase</shortName>
        <shortName evidence="10">DMATase</shortName>
    </alternativeName>
    <alternativeName>
        <fullName evidence="10">Isopentenyl-diphosphate:tRNA isopentenyltransferase</fullName>
        <shortName evidence="10">IPP transferase</shortName>
        <shortName evidence="10">IPPT</shortName>
        <shortName evidence="10">IPTase</shortName>
    </alternativeName>
</protein>
<evidence type="ECO:0000256" key="10">
    <source>
        <dbReference type="HAMAP-Rule" id="MF_00185"/>
    </source>
</evidence>
<feature type="site" description="Interaction with substrate tRNA" evidence="10">
    <location>
        <position position="100"/>
    </location>
</feature>
<keyword evidence="7 10" id="KW-0067">ATP-binding</keyword>
<keyword evidence="6 10" id="KW-0547">Nucleotide-binding</keyword>
<comment type="similarity">
    <text evidence="3 10 13">Belongs to the IPP transferase family.</text>
</comment>
<dbReference type="Proteomes" id="UP000196074">
    <property type="component" value="Unassembled WGS sequence"/>
</dbReference>
<evidence type="ECO:0000256" key="4">
    <source>
        <dbReference type="ARBA" id="ARBA00022679"/>
    </source>
</evidence>
<dbReference type="PANTHER" id="PTHR11088">
    <property type="entry name" value="TRNA DIMETHYLALLYLTRANSFERASE"/>
    <property type="match status" value="1"/>
</dbReference>
<dbReference type="GO" id="GO:0006400">
    <property type="term" value="P:tRNA modification"/>
    <property type="evidence" value="ECO:0007669"/>
    <property type="project" value="TreeGrafter"/>
</dbReference>
<accession>A0A1Y4QST7</accession>
<dbReference type="NCBIfam" id="TIGR00174">
    <property type="entry name" value="miaA"/>
    <property type="match status" value="1"/>
</dbReference>
<proteinExistence type="inferred from homology"/>
<reference evidence="15" key="1">
    <citation type="submission" date="2017-04" db="EMBL/GenBank/DDBJ databases">
        <title>Function of individual gut microbiota members based on whole genome sequencing of pure cultures obtained from chicken caecum.</title>
        <authorList>
            <person name="Medvecky M."/>
            <person name="Cejkova D."/>
            <person name="Polansky O."/>
            <person name="Karasova D."/>
            <person name="Kubasova T."/>
            <person name="Cizek A."/>
            <person name="Rychlik I."/>
        </authorList>
    </citation>
    <scope>NUCLEOTIDE SEQUENCE [LARGE SCALE GENOMIC DNA]</scope>
    <source>
        <strain evidence="15">An144</strain>
    </source>
</reference>
<dbReference type="Gene3D" id="1.10.20.140">
    <property type="match status" value="1"/>
</dbReference>
<evidence type="ECO:0000256" key="8">
    <source>
        <dbReference type="ARBA" id="ARBA00022842"/>
    </source>
</evidence>